<evidence type="ECO:0000313" key="2">
    <source>
        <dbReference type="EMBL" id="CAF1165555.1"/>
    </source>
</evidence>
<keyword evidence="1" id="KW-1133">Transmembrane helix</keyword>
<keyword evidence="3" id="KW-1185">Reference proteome</keyword>
<feature type="transmembrane region" description="Helical" evidence="1">
    <location>
        <begin position="380"/>
        <end position="409"/>
    </location>
</feature>
<organism evidence="2 3">
    <name type="scientific">Adineta ricciae</name>
    <name type="common">Rotifer</name>
    <dbReference type="NCBI Taxonomy" id="249248"/>
    <lineage>
        <taxon>Eukaryota</taxon>
        <taxon>Metazoa</taxon>
        <taxon>Spiralia</taxon>
        <taxon>Gnathifera</taxon>
        <taxon>Rotifera</taxon>
        <taxon>Eurotatoria</taxon>
        <taxon>Bdelloidea</taxon>
        <taxon>Adinetida</taxon>
        <taxon>Adinetidae</taxon>
        <taxon>Adineta</taxon>
    </lineage>
</organism>
<name>A0A814TWI5_ADIRI</name>
<proteinExistence type="predicted"/>
<protein>
    <submittedName>
        <fullName evidence="2">Uncharacterized protein</fullName>
    </submittedName>
</protein>
<dbReference type="AlphaFoldDB" id="A0A814TWI5"/>
<keyword evidence="1" id="KW-0472">Membrane</keyword>
<evidence type="ECO:0000256" key="1">
    <source>
        <dbReference type="SAM" id="Phobius"/>
    </source>
</evidence>
<gene>
    <name evidence="2" type="ORF">XAT740_LOCUS21729</name>
</gene>
<evidence type="ECO:0000313" key="3">
    <source>
        <dbReference type="Proteomes" id="UP000663828"/>
    </source>
</evidence>
<feature type="transmembrane region" description="Helical" evidence="1">
    <location>
        <begin position="1163"/>
        <end position="1185"/>
    </location>
</feature>
<dbReference type="EMBL" id="CAJNOR010001568">
    <property type="protein sequence ID" value="CAF1165555.1"/>
    <property type="molecule type" value="Genomic_DNA"/>
</dbReference>
<feature type="transmembrane region" description="Helical" evidence="1">
    <location>
        <begin position="36"/>
        <end position="56"/>
    </location>
</feature>
<dbReference type="Proteomes" id="UP000663828">
    <property type="component" value="Unassembled WGS sequence"/>
</dbReference>
<accession>A0A814TWI5</accession>
<feature type="transmembrane region" description="Helical" evidence="1">
    <location>
        <begin position="465"/>
        <end position="483"/>
    </location>
</feature>
<reference evidence="2" key="1">
    <citation type="submission" date="2021-02" db="EMBL/GenBank/DDBJ databases">
        <authorList>
            <person name="Nowell W R."/>
        </authorList>
    </citation>
    <scope>NUCLEOTIDE SEQUENCE</scope>
</reference>
<sequence length="1206" mass="137958">MQTNRVRKLADLIEQFNLYEEDKKLPKADQTLSTRIFTCVLVVSILVIVSFTSFTVQIKLVSIDSPSEKLFKQLSSKYSRTLACLCQQNSIVQGEIVSLHPEYHPICSSQFVNQTFLLSLTNVDVSRYWPVDYRLMVSSHIQLVQIFCRTTREKVTDAIQEFASQYLITTQVLSVDNFRSQMTTLVNQFQQNTITAHKHINNFIWLNTFYNRISSGLCSEAHMRLSSASVTLLTARYGTASNYCDCRKVDTCTYPAYIYNDTGRIGLDGGSLYGTTDRDSHVMFILPNMEVGCYPYRSLLSSTFECFYDQSCLSSLQKYIAGFSSVSPLNQSQFSPETLINDILNNLFIEAWNEEYNFSKYYEICSPKQCTYSFDQSFNFLYIAVTIISLFGGLKIILFVSTPFLVCLVQKIQKNISHRKQTTRTQRDGKPNFKNRIRTLPQQIQTYNMFPLFSDIKDGIYSTRLYILFLTLGLIILFFYSSVSTQVRPISITNPSWNVFSQLSQQYSSKLTCPCSQISIKYSSIIDISTTLHQTVASFYDLYQTVQTSIQVNQLAKSGSIDSNVASLQLNDTIQIFLQAMRVFSNPNCSCGIDRFCETDTGFYCKKDVCSGNESALNKVVPDWYISCSPIDSLSISSLTCFYNSSCVQMLIDAFPLGMSGVTINPRAANVTPLNPMIKSRFNTSTRLNEIISAMFIEEWIYSIYFDRYFEACAPRECIYTYEERFSISYIIATVAGIIGGLSVALRILVPLFVKSIRRIFRYCCTSSEQIEEDSNNTRRFATVLNQLRNNIQQMNFYRQEQANDDSLLCKQQRFATRIYSLLFLISFHIIILFLNLNTHMNTITVSSPSLSTFNELQSKHASTLTCPCSNIAIPYSKFVSIQPETYHQICSTDFVSSAFVSSVWGLEDVEEYILNYDRKVLSGLFHVLSSFCALTRSTIELNVQTFSTKNLITLQTLTHYSFQIQVDSIINNFIVQTLAQFQWMHHYIIDMFHANQLQHRFGLNWASFASNAQMNNVIRTFPIWFNESGESCLCTTSPSRCFRTILTSFNQTIRLPGIVFGCLPIDGLRQSTLECLYNFTCLQLLADFLNMTNIPNALNRSVSSRFYPISTTTIGELIDEFFIETWHNSSNYSEYYSSCSPSSCEYSYAVRSSALYILTTCLGLYGGLTVGLKFIVWYGLNIYWKTQQYIGNRRRTTRVVPLNRN</sequence>
<feature type="transmembrane region" description="Helical" evidence="1">
    <location>
        <begin position="819"/>
        <end position="837"/>
    </location>
</feature>
<keyword evidence="1" id="KW-0812">Transmembrane</keyword>
<feature type="transmembrane region" description="Helical" evidence="1">
    <location>
        <begin position="728"/>
        <end position="750"/>
    </location>
</feature>
<comment type="caution">
    <text evidence="2">The sequence shown here is derived from an EMBL/GenBank/DDBJ whole genome shotgun (WGS) entry which is preliminary data.</text>
</comment>